<dbReference type="EMBL" id="JACSPU010000001">
    <property type="protein sequence ID" value="MBD8014207.1"/>
    <property type="molecule type" value="Genomic_DNA"/>
</dbReference>
<dbReference type="InterPro" id="IPR036390">
    <property type="entry name" value="WH_DNA-bd_sf"/>
</dbReference>
<proteinExistence type="predicted"/>
<evidence type="ECO:0000256" key="1">
    <source>
        <dbReference type="ARBA" id="ARBA00023015"/>
    </source>
</evidence>
<feature type="domain" description="HTH gntR-type" evidence="4">
    <location>
        <begin position="8"/>
        <end position="76"/>
    </location>
</feature>
<dbReference type="PROSITE" id="PS50949">
    <property type="entry name" value="HTH_GNTR"/>
    <property type="match status" value="1"/>
</dbReference>
<dbReference type="PRINTS" id="PR00035">
    <property type="entry name" value="HTHGNTR"/>
</dbReference>
<dbReference type="PANTHER" id="PTHR43537">
    <property type="entry name" value="TRANSCRIPTIONAL REGULATOR, GNTR FAMILY"/>
    <property type="match status" value="1"/>
</dbReference>
<keyword evidence="3" id="KW-0804">Transcription</keyword>
<evidence type="ECO:0000313" key="5">
    <source>
        <dbReference type="EMBL" id="MBD8014207.1"/>
    </source>
</evidence>
<dbReference type="RefSeq" id="WP_191714391.1">
    <property type="nucleotide sequence ID" value="NZ_JACSPU010000001.1"/>
</dbReference>
<reference evidence="5 6" key="1">
    <citation type="submission" date="2020-08" db="EMBL/GenBank/DDBJ databases">
        <title>A Genomic Blueprint of the Chicken Gut Microbiome.</title>
        <authorList>
            <person name="Gilroy R."/>
            <person name="Ravi A."/>
            <person name="Getino M."/>
            <person name="Pursley I."/>
            <person name="Horton D.L."/>
            <person name="Alikhan N.-F."/>
            <person name="Baker D."/>
            <person name="Gharbi K."/>
            <person name="Hall N."/>
            <person name="Watson M."/>
            <person name="Adriaenssens E.M."/>
            <person name="Foster-Nyarko E."/>
            <person name="Jarju S."/>
            <person name="Secka A."/>
            <person name="Antonio M."/>
            <person name="Oren A."/>
            <person name="Chaudhuri R."/>
            <person name="La Ragione R.M."/>
            <person name="Hildebrand F."/>
            <person name="Pallen M.J."/>
        </authorList>
    </citation>
    <scope>NUCLEOTIDE SEQUENCE [LARGE SCALE GENOMIC DNA]</scope>
    <source>
        <strain evidence="5 6">Sa1BUA13</strain>
    </source>
</reference>
<dbReference type="Gene3D" id="1.20.120.530">
    <property type="entry name" value="GntR ligand-binding domain-like"/>
    <property type="match status" value="1"/>
</dbReference>
<dbReference type="Gene3D" id="1.10.10.10">
    <property type="entry name" value="Winged helix-like DNA-binding domain superfamily/Winged helix DNA-binding domain"/>
    <property type="match status" value="1"/>
</dbReference>
<organism evidence="5 6">
    <name type="scientific">Planococcus wigleyi</name>
    <dbReference type="NCBI Taxonomy" id="2762216"/>
    <lineage>
        <taxon>Bacteria</taxon>
        <taxon>Bacillati</taxon>
        <taxon>Bacillota</taxon>
        <taxon>Bacilli</taxon>
        <taxon>Bacillales</taxon>
        <taxon>Caryophanaceae</taxon>
        <taxon>Planococcus</taxon>
    </lineage>
</organism>
<dbReference type="InterPro" id="IPR036388">
    <property type="entry name" value="WH-like_DNA-bd_sf"/>
</dbReference>
<dbReference type="InterPro" id="IPR011711">
    <property type="entry name" value="GntR_C"/>
</dbReference>
<dbReference type="SUPFAM" id="SSF48008">
    <property type="entry name" value="GntR ligand-binding domain-like"/>
    <property type="match status" value="1"/>
</dbReference>
<keyword evidence="2" id="KW-0238">DNA-binding</keyword>
<keyword evidence="1" id="KW-0805">Transcription regulation</keyword>
<dbReference type="SUPFAM" id="SSF46785">
    <property type="entry name" value="Winged helix' DNA-binding domain"/>
    <property type="match status" value="1"/>
</dbReference>
<keyword evidence="6" id="KW-1185">Reference proteome</keyword>
<dbReference type="Pfam" id="PF00392">
    <property type="entry name" value="GntR"/>
    <property type="match status" value="1"/>
</dbReference>
<comment type="caution">
    <text evidence="5">The sequence shown here is derived from an EMBL/GenBank/DDBJ whole genome shotgun (WGS) entry which is preliminary data.</text>
</comment>
<dbReference type="CDD" id="cd07377">
    <property type="entry name" value="WHTH_GntR"/>
    <property type="match status" value="1"/>
</dbReference>
<accession>A0ABR8WB02</accession>
<protein>
    <submittedName>
        <fullName evidence="5">FadR family transcriptional regulator</fullName>
    </submittedName>
</protein>
<evidence type="ECO:0000256" key="3">
    <source>
        <dbReference type="ARBA" id="ARBA00023163"/>
    </source>
</evidence>
<dbReference type="InterPro" id="IPR000524">
    <property type="entry name" value="Tscrpt_reg_HTH_GntR"/>
</dbReference>
<dbReference type="Proteomes" id="UP000658980">
    <property type="component" value="Unassembled WGS sequence"/>
</dbReference>
<name>A0ABR8WB02_9BACL</name>
<evidence type="ECO:0000313" key="6">
    <source>
        <dbReference type="Proteomes" id="UP000658980"/>
    </source>
</evidence>
<dbReference type="Pfam" id="PF07729">
    <property type="entry name" value="FCD"/>
    <property type="match status" value="1"/>
</dbReference>
<dbReference type="InterPro" id="IPR008920">
    <property type="entry name" value="TF_FadR/GntR_C"/>
</dbReference>
<evidence type="ECO:0000259" key="4">
    <source>
        <dbReference type="PROSITE" id="PS50949"/>
    </source>
</evidence>
<dbReference type="SMART" id="SM00895">
    <property type="entry name" value="FCD"/>
    <property type="match status" value="1"/>
</dbReference>
<evidence type="ECO:0000256" key="2">
    <source>
        <dbReference type="ARBA" id="ARBA00023125"/>
    </source>
</evidence>
<sequence length="233" mass="26713">MYKLPPRNSIYQDVLNEIINLIKNGEWTAGDRIPTETELARIFQVSRNSIREALKILDHLNIISSKAGSGTHVSEESHQNIQKMELIHTLRQNSTYESLMDTRLIIEPELTYRAALNATEEDIKNLEGIIELSFNQVKDGTYYTPTVGFSFHMELAKIAHNEILWKFLESITLELLGLRKVIMNKHDQQDLLGEIGEHKIIFDFIKAADAEGAKKAMYNHLKNAQSYLTDTEK</sequence>
<dbReference type="SMART" id="SM00345">
    <property type="entry name" value="HTH_GNTR"/>
    <property type="match status" value="1"/>
</dbReference>
<dbReference type="PANTHER" id="PTHR43537:SF5">
    <property type="entry name" value="UXU OPERON TRANSCRIPTIONAL REGULATOR"/>
    <property type="match status" value="1"/>
</dbReference>
<gene>
    <name evidence="5" type="ORF">H9630_05175</name>
</gene>